<proteinExistence type="predicted"/>
<organism evidence="2 3">
    <name type="scientific">Anaerotruncus colihominis</name>
    <dbReference type="NCBI Taxonomy" id="169435"/>
    <lineage>
        <taxon>Bacteria</taxon>
        <taxon>Bacillati</taxon>
        <taxon>Bacillota</taxon>
        <taxon>Clostridia</taxon>
        <taxon>Eubacteriales</taxon>
        <taxon>Oscillospiraceae</taxon>
        <taxon>Anaerotruncus</taxon>
    </lineage>
</organism>
<feature type="transmembrane region" description="Helical" evidence="1">
    <location>
        <begin position="224"/>
        <end position="244"/>
    </location>
</feature>
<reference evidence="2 3" key="1">
    <citation type="submission" date="2018-08" db="EMBL/GenBank/DDBJ databases">
        <title>Murine metabolic-syndrome-specific gut microbial biobank.</title>
        <authorList>
            <person name="Liu C."/>
        </authorList>
    </citation>
    <scope>NUCLEOTIDE SEQUENCE [LARGE SCALE GENOMIC DNA]</scope>
    <source>
        <strain evidence="2 3">X69</strain>
    </source>
</reference>
<comment type="caution">
    <text evidence="2">The sequence shown here is derived from an EMBL/GenBank/DDBJ whole genome shotgun (WGS) entry which is preliminary data.</text>
</comment>
<keyword evidence="1" id="KW-0472">Membrane</keyword>
<feature type="transmembrane region" description="Helical" evidence="1">
    <location>
        <begin position="274"/>
        <end position="298"/>
    </location>
</feature>
<feature type="transmembrane region" description="Helical" evidence="1">
    <location>
        <begin position="370"/>
        <end position="389"/>
    </location>
</feature>
<keyword evidence="1" id="KW-1133">Transmembrane helix</keyword>
<keyword evidence="1" id="KW-0812">Transmembrane</keyword>
<feature type="transmembrane region" description="Helical" evidence="1">
    <location>
        <begin position="183"/>
        <end position="203"/>
    </location>
</feature>
<protein>
    <submittedName>
        <fullName evidence="2">ABC transporter permease</fullName>
    </submittedName>
</protein>
<accession>A0A845REB2</accession>
<evidence type="ECO:0000256" key="1">
    <source>
        <dbReference type="SAM" id="Phobius"/>
    </source>
</evidence>
<gene>
    <name evidence="2" type="ORF">D3Z39_00245</name>
</gene>
<dbReference type="EMBL" id="QXWZ01000001">
    <property type="protein sequence ID" value="NBI77318.1"/>
    <property type="molecule type" value="Genomic_DNA"/>
</dbReference>
<dbReference type="AlphaFoldDB" id="A0A845REB2"/>
<name>A0A845REB2_9FIRM</name>
<evidence type="ECO:0000313" key="2">
    <source>
        <dbReference type="EMBL" id="NBI77318.1"/>
    </source>
</evidence>
<sequence length="696" mass="77517">MVCSDRGSCACSCNLFSVSGKLSPLCSEGKMSVFSYEWKKLMIYQRGLCYILAALLVSTVWLAATDRPQNSAMEEYREEYEWYLERLDGAYTEDKAAWLEQEAQAITEARYARSGSQESYYSGQITAEQYEQQIAEVNTVLAHEHGFEAAYRQYLYVCENTGNRYFLNTNGWAGLFSSQALDFPLFLVILILAATVFCSEYSCQMDALLRTAPQSRKSARSKAVMTLCAVFVLCGGLALIRFVFFGMKYGLPHGEYPVQSIASFGGSTKNVSLLAAYLILTVLRCFGSVYLAALLLFTSVLVKKYALTVVIGVASTLIPYIGLSRQICYRLPLPLPFLLASGFLEGASFVEDSLTGEPIVTFSERSPQELLALLGLSAVCCALMVWWVLRQNTNYWQAGRKPVKGCGAAVLCLLVLLSLSGCSAKESTNGIFNSSSQSVSETYSVIFDDQTRTYSLENRATGALTDLALSPLFGVFSDGESIKAVYMDAPYIYYMTSRTDQYVDRVGSYNSTATQVSIVQFHTETFEEQVIFKKITDSGRSLLGIDYTVGDTWMFLQYCYGFFLNNDSLFFITNDGITEVSRTIQRTKVLDIPTRGNIAFDGRTIYFINENSLLTAYDTKTHKTRPFRNIVASDFCLTEQGLYFINRMDSDRVYLCGRDGVGCLKISNDPALSVGYDGEKVTMILKSDGKEVVFEP</sequence>
<feature type="transmembrane region" description="Helical" evidence="1">
    <location>
        <begin position="47"/>
        <end position="64"/>
    </location>
</feature>
<evidence type="ECO:0000313" key="3">
    <source>
        <dbReference type="Proteomes" id="UP000446348"/>
    </source>
</evidence>
<dbReference type="Proteomes" id="UP000446348">
    <property type="component" value="Unassembled WGS sequence"/>
</dbReference>
<feature type="transmembrane region" description="Helical" evidence="1">
    <location>
        <begin position="305"/>
        <end position="323"/>
    </location>
</feature>
<feature type="transmembrane region" description="Helical" evidence="1">
    <location>
        <begin position="401"/>
        <end position="419"/>
    </location>
</feature>